<dbReference type="RefSeq" id="WP_111325897.1">
    <property type="nucleotide sequence ID" value="NZ_BIFX01000002.1"/>
</dbReference>
<protein>
    <submittedName>
        <fullName evidence="1">Uncharacterized protein</fullName>
    </submittedName>
</protein>
<comment type="caution">
    <text evidence="1">The sequence shown here is derived from an EMBL/GenBank/DDBJ whole genome shotgun (WGS) entry which is preliminary data.</text>
</comment>
<keyword evidence="2" id="KW-1185">Reference proteome</keyword>
<dbReference type="EMBL" id="QKUF01000036">
    <property type="protein sequence ID" value="PZW21124.1"/>
    <property type="molecule type" value="Genomic_DNA"/>
</dbReference>
<evidence type="ECO:0000313" key="2">
    <source>
        <dbReference type="Proteomes" id="UP000248806"/>
    </source>
</evidence>
<evidence type="ECO:0000313" key="1">
    <source>
        <dbReference type="EMBL" id="PZW21124.1"/>
    </source>
</evidence>
<proteinExistence type="predicted"/>
<organism evidence="1 2">
    <name type="scientific">Thermosporothrix hazakensis</name>
    <dbReference type="NCBI Taxonomy" id="644383"/>
    <lineage>
        <taxon>Bacteria</taxon>
        <taxon>Bacillati</taxon>
        <taxon>Chloroflexota</taxon>
        <taxon>Ktedonobacteria</taxon>
        <taxon>Ktedonobacterales</taxon>
        <taxon>Thermosporotrichaceae</taxon>
        <taxon>Thermosporothrix</taxon>
    </lineage>
</organism>
<dbReference type="AlphaFoldDB" id="A0A326TXJ0"/>
<name>A0A326TXJ0_THEHA</name>
<gene>
    <name evidence="1" type="ORF">EI42_05660</name>
</gene>
<sequence length="87" mass="11047">MTWHDEAEHFEKRIKKQRVYRYHRYESLLQRVRDMSESEHEVYGYELIRIGEREFVRQYIEYNQHFYLKPEHMSKRITVKGSKHETR</sequence>
<accession>A0A326TXJ0</accession>
<reference evidence="1 2" key="1">
    <citation type="submission" date="2018-06" db="EMBL/GenBank/DDBJ databases">
        <title>Genomic Encyclopedia of Archaeal and Bacterial Type Strains, Phase II (KMG-II): from individual species to whole genera.</title>
        <authorList>
            <person name="Goeker M."/>
        </authorList>
    </citation>
    <scope>NUCLEOTIDE SEQUENCE [LARGE SCALE GENOMIC DNA]</scope>
    <source>
        <strain evidence="1 2">ATCC BAA-1881</strain>
    </source>
</reference>
<dbReference type="Proteomes" id="UP000248806">
    <property type="component" value="Unassembled WGS sequence"/>
</dbReference>